<dbReference type="Proteomes" id="UP000095598">
    <property type="component" value="Unassembled WGS sequence"/>
</dbReference>
<sequence>MLKKSNETTIKQFNKKFCDQKNPEKNLLLSKNIAMTHDFSITKRHNNVLALGVGSIKEGIPSIITENMRNSDQNFIVLDENHQILNETKDMLVQRGYQIKEYPEEMKENEKMAFFIQADNKNADQFMPEILQLSMSCREENKQKKHRINVILPMELIKKYKLNFFAAHQSAYYILHKYGIDCICTTDFVEDAFSLFDGSSISLQLTHDFFDQYVFFGGKVLRKDIQRETAEYELLLHCDMKEKQIVTKDCFC</sequence>
<dbReference type="RefSeq" id="WP_044922582.1">
    <property type="nucleotide sequence ID" value="NZ_CYXT01000033.1"/>
</dbReference>
<proteinExistence type="predicted"/>
<organism evidence="1 2">
    <name type="scientific">Anaerostipes hadrus</name>
    <dbReference type="NCBI Taxonomy" id="649756"/>
    <lineage>
        <taxon>Bacteria</taxon>
        <taxon>Bacillati</taxon>
        <taxon>Bacillota</taxon>
        <taxon>Clostridia</taxon>
        <taxon>Lachnospirales</taxon>
        <taxon>Lachnospiraceae</taxon>
        <taxon>Anaerostipes</taxon>
    </lineage>
</organism>
<evidence type="ECO:0000313" key="2">
    <source>
        <dbReference type="Proteomes" id="UP000095598"/>
    </source>
</evidence>
<reference evidence="1 2" key="1">
    <citation type="submission" date="2015-09" db="EMBL/GenBank/DDBJ databases">
        <authorList>
            <consortium name="Pathogen Informatics"/>
        </authorList>
    </citation>
    <scope>NUCLEOTIDE SEQUENCE [LARGE SCALE GENOMIC DNA]</scope>
    <source>
        <strain evidence="1 2">2789STDY5608868</strain>
    </source>
</reference>
<gene>
    <name evidence="1" type="ORF">ERS852425_03089</name>
</gene>
<accession>A0A173UQG4</accession>
<protein>
    <submittedName>
        <fullName evidence="1">Uncharacterized protein</fullName>
    </submittedName>
</protein>
<evidence type="ECO:0000313" key="1">
    <source>
        <dbReference type="EMBL" id="CUN17169.1"/>
    </source>
</evidence>
<dbReference type="EMBL" id="CYXT01000033">
    <property type="protein sequence ID" value="CUN17169.1"/>
    <property type="molecule type" value="Genomic_DNA"/>
</dbReference>
<dbReference type="AlphaFoldDB" id="A0A173UQG4"/>
<name>A0A173UQG4_ANAHA</name>